<feature type="region of interest" description="Disordered" evidence="1">
    <location>
        <begin position="1"/>
        <end position="151"/>
    </location>
</feature>
<comment type="caution">
    <text evidence="2">The sequence shown here is derived from an EMBL/GenBank/DDBJ whole genome shotgun (WGS) entry which is preliminary data.</text>
</comment>
<dbReference type="Proteomes" id="UP001066276">
    <property type="component" value="Chromosome 9"/>
</dbReference>
<reference evidence="2" key="1">
    <citation type="journal article" date="2022" name="bioRxiv">
        <title>Sequencing and chromosome-scale assembly of the giantPleurodeles waltlgenome.</title>
        <authorList>
            <person name="Brown T."/>
            <person name="Elewa A."/>
            <person name="Iarovenko S."/>
            <person name="Subramanian E."/>
            <person name="Araus A.J."/>
            <person name="Petzold A."/>
            <person name="Susuki M."/>
            <person name="Suzuki K.-i.T."/>
            <person name="Hayashi T."/>
            <person name="Toyoda A."/>
            <person name="Oliveira C."/>
            <person name="Osipova E."/>
            <person name="Leigh N.D."/>
            <person name="Simon A."/>
            <person name="Yun M.H."/>
        </authorList>
    </citation>
    <scope>NUCLEOTIDE SEQUENCE</scope>
    <source>
        <strain evidence="2">20211129_DDA</strain>
        <tissue evidence="2">Liver</tissue>
    </source>
</reference>
<evidence type="ECO:0000313" key="3">
    <source>
        <dbReference type="Proteomes" id="UP001066276"/>
    </source>
</evidence>
<dbReference type="EMBL" id="JANPWB010000013">
    <property type="protein sequence ID" value="KAJ1110907.1"/>
    <property type="molecule type" value="Genomic_DNA"/>
</dbReference>
<organism evidence="2 3">
    <name type="scientific">Pleurodeles waltl</name>
    <name type="common">Iberian ribbed newt</name>
    <dbReference type="NCBI Taxonomy" id="8319"/>
    <lineage>
        <taxon>Eukaryota</taxon>
        <taxon>Metazoa</taxon>
        <taxon>Chordata</taxon>
        <taxon>Craniata</taxon>
        <taxon>Vertebrata</taxon>
        <taxon>Euteleostomi</taxon>
        <taxon>Amphibia</taxon>
        <taxon>Batrachia</taxon>
        <taxon>Caudata</taxon>
        <taxon>Salamandroidea</taxon>
        <taxon>Salamandridae</taxon>
        <taxon>Pleurodelinae</taxon>
        <taxon>Pleurodeles</taxon>
    </lineage>
</organism>
<evidence type="ECO:0000313" key="2">
    <source>
        <dbReference type="EMBL" id="KAJ1110907.1"/>
    </source>
</evidence>
<protein>
    <submittedName>
        <fullName evidence="2">Uncharacterized protein</fullName>
    </submittedName>
</protein>
<accession>A0AAV7N4G9</accession>
<dbReference type="AlphaFoldDB" id="A0AAV7N4G9"/>
<sequence length="185" mass="19830">MLTGCNSLAVTGAPLVPTGLRDRNPGGASEVEASVPTCVNSKVEGYAGTRGEDKKTLEKTRGERAREKKKENYHIADERTKNDPVGDEDGEEVQPKDRPGGSKTTGEALDPEHSTKDKREEDNANTARHRNSEHGGTAAGKSTRLTDDRVSVETAARVVSAGLMCWKYLEHGPGTTAPGEKSVME</sequence>
<evidence type="ECO:0000256" key="1">
    <source>
        <dbReference type="SAM" id="MobiDB-lite"/>
    </source>
</evidence>
<keyword evidence="3" id="KW-1185">Reference proteome</keyword>
<gene>
    <name evidence="2" type="ORF">NDU88_008253</name>
</gene>
<feature type="compositionally biased region" description="Basic and acidic residues" evidence="1">
    <location>
        <begin position="50"/>
        <end position="84"/>
    </location>
</feature>
<feature type="compositionally biased region" description="Basic and acidic residues" evidence="1">
    <location>
        <begin position="110"/>
        <end position="122"/>
    </location>
</feature>
<name>A0AAV7N4G9_PLEWA</name>
<proteinExistence type="predicted"/>